<dbReference type="Gene3D" id="3.30.300.30">
    <property type="match status" value="1"/>
</dbReference>
<dbReference type="CDD" id="cd04433">
    <property type="entry name" value="AFD_class_I"/>
    <property type="match status" value="1"/>
</dbReference>
<dbReference type="PANTHER" id="PTHR43201">
    <property type="entry name" value="ACYL-COA SYNTHETASE"/>
    <property type="match status" value="1"/>
</dbReference>
<dbReference type="PANTHER" id="PTHR43201:SF32">
    <property type="entry name" value="2-SUCCINYLBENZOATE--COA LIGASE, CHLOROPLASTIC_PEROXISOMAL"/>
    <property type="match status" value="1"/>
</dbReference>
<dbReference type="GO" id="GO:0031956">
    <property type="term" value="F:medium-chain fatty acid-CoA ligase activity"/>
    <property type="evidence" value="ECO:0007669"/>
    <property type="project" value="TreeGrafter"/>
</dbReference>
<accession>A0A2T7NU64</accession>
<dbReference type="Pfam" id="PF13193">
    <property type="entry name" value="AMP-binding_C"/>
    <property type="match status" value="1"/>
</dbReference>
<evidence type="ECO:0000313" key="5">
    <source>
        <dbReference type="Proteomes" id="UP000245119"/>
    </source>
</evidence>
<comment type="caution">
    <text evidence="4">The sequence shown here is derived from an EMBL/GenBank/DDBJ whole genome shotgun (WGS) entry which is preliminary data.</text>
</comment>
<feature type="domain" description="AMP-dependent synthetase/ligase" evidence="2">
    <location>
        <begin position="103"/>
        <end position="469"/>
    </location>
</feature>
<protein>
    <recommendedName>
        <fullName evidence="6">AMP-dependent synthetase/ligase domain-containing protein</fullName>
    </recommendedName>
</protein>
<dbReference type="InterPro" id="IPR042099">
    <property type="entry name" value="ANL_N_sf"/>
</dbReference>
<gene>
    <name evidence="4" type="ORF">C0Q70_15205</name>
</gene>
<evidence type="ECO:0000259" key="3">
    <source>
        <dbReference type="Pfam" id="PF13193"/>
    </source>
</evidence>
<feature type="region of interest" description="Disordered" evidence="1">
    <location>
        <begin position="1"/>
        <end position="66"/>
    </location>
</feature>
<evidence type="ECO:0000259" key="2">
    <source>
        <dbReference type="Pfam" id="PF00501"/>
    </source>
</evidence>
<reference evidence="4 5" key="1">
    <citation type="submission" date="2018-04" db="EMBL/GenBank/DDBJ databases">
        <title>The genome of golden apple snail Pomacea canaliculata provides insight into stress tolerance and invasive adaptation.</title>
        <authorList>
            <person name="Liu C."/>
            <person name="Liu B."/>
            <person name="Ren Y."/>
            <person name="Zhang Y."/>
            <person name="Wang H."/>
            <person name="Li S."/>
            <person name="Jiang F."/>
            <person name="Yin L."/>
            <person name="Zhang G."/>
            <person name="Qian W."/>
            <person name="Fan W."/>
        </authorList>
    </citation>
    <scope>NUCLEOTIDE SEQUENCE [LARGE SCALE GENOMIC DNA]</scope>
    <source>
        <strain evidence="4">SZHN2017</strain>
        <tissue evidence="4">Muscle</tissue>
    </source>
</reference>
<dbReference type="Pfam" id="PF00501">
    <property type="entry name" value="AMP-binding"/>
    <property type="match status" value="1"/>
</dbReference>
<dbReference type="InterPro" id="IPR025110">
    <property type="entry name" value="AMP-bd_C"/>
</dbReference>
<evidence type="ECO:0000256" key="1">
    <source>
        <dbReference type="SAM" id="MobiDB-lite"/>
    </source>
</evidence>
<feature type="compositionally biased region" description="Basic and acidic residues" evidence="1">
    <location>
        <begin position="1"/>
        <end position="11"/>
    </location>
</feature>
<proteinExistence type="predicted"/>
<keyword evidence="5" id="KW-1185">Reference proteome</keyword>
<dbReference type="InterPro" id="IPR045851">
    <property type="entry name" value="AMP-bd_C_sf"/>
</dbReference>
<dbReference type="AlphaFoldDB" id="A0A2T7NU64"/>
<dbReference type="SUPFAM" id="SSF56801">
    <property type="entry name" value="Acetyl-CoA synthetase-like"/>
    <property type="match status" value="1"/>
</dbReference>
<feature type="compositionally biased region" description="Basic and acidic residues" evidence="1">
    <location>
        <begin position="22"/>
        <end position="38"/>
    </location>
</feature>
<organism evidence="4 5">
    <name type="scientific">Pomacea canaliculata</name>
    <name type="common">Golden apple snail</name>
    <dbReference type="NCBI Taxonomy" id="400727"/>
    <lineage>
        <taxon>Eukaryota</taxon>
        <taxon>Metazoa</taxon>
        <taxon>Spiralia</taxon>
        <taxon>Lophotrochozoa</taxon>
        <taxon>Mollusca</taxon>
        <taxon>Gastropoda</taxon>
        <taxon>Caenogastropoda</taxon>
        <taxon>Architaenioglossa</taxon>
        <taxon>Ampullarioidea</taxon>
        <taxon>Ampullariidae</taxon>
        <taxon>Pomacea</taxon>
    </lineage>
</organism>
<sequence length="609" mass="68427">MEGDGQNKDLVSEELANQENLETEKQTEEQTEEQTKEQTEEETEEQKEQSSPSPSVSEDLPIFEPPFPFPPKVVTTPFVPPEWDPSMPPPKEKCGTLTAVIRYWATQDPNRPAIVFRSPSLKGRTMLSFSDLYQYSRRYAKVLKDHGIRRGEAVVVMVPNSPERAIVDCGIMFLCGIVVNGVCEMPGDEVSDLVSVMQRSRAVALLMDIDYYKGRWTKLKTYIQLLDYNGQATSCQMPHLRLFLRIRRRRPIGTPEPQPQDPCAIITTTGAAGHHRLVLHSHRNIVAFSRVMVPRTTSTTQGFFLNSPFGSAIGHIGLSLYTGMKRVVMDARAGTPMDMAEFVCLALWEEQCTSAVIPPYLILQVAKKFVQTETAQKIMFIGVTGEKVNLPTIEAALNIGHVAVVSLVTAELFLTTLWMVTKAKEFRDCCVGAPIPSVQVRIVNDIGVPVPNGIKGNVEIRTPLIFRGYAHDLEATDACFTKDGYFKTNDLGWLMGDMLFVEGRRHDIITRGSLSFYPAWLEAAIEKCPGVVQAIVVGIPHEKLHQEICACVLTSNKDLTMTTIREFVENNFFKSPRPRFYLHFDKFPENQSDKANRDELALIAMRRLQ</sequence>
<dbReference type="Gene3D" id="3.40.50.12780">
    <property type="entry name" value="N-terminal domain of ligase-like"/>
    <property type="match status" value="1"/>
</dbReference>
<evidence type="ECO:0000313" key="4">
    <source>
        <dbReference type="EMBL" id="PVD24720.1"/>
    </source>
</evidence>
<feature type="domain" description="AMP-binding enzyme C-terminal" evidence="3">
    <location>
        <begin position="521"/>
        <end position="594"/>
    </location>
</feature>
<dbReference type="InterPro" id="IPR000873">
    <property type="entry name" value="AMP-dep_synth/lig_dom"/>
</dbReference>
<dbReference type="Proteomes" id="UP000245119">
    <property type="component" value="Linkage Group LG9"/>
</dbReference>
<dbReference type="EMBL" id="PZQS01000009">
    <property type="protein sequence ID" value="PVD24720.1"/>
    <property type="molecule type" value="Genomic_DNA"/>
</dbReference>
<dbReference type="GO" id="GO:0006631">
    <property type="term" value="P:fatty acid metabolic process"/>
    <property type="evidence" value="ECO:0007669"/>
    <property type="project" value="TreeGrafter"/>
</dbReference>
<name>A0A2T7NU64_POMCA</name>
<evidence type="ECO:0008006" key="6">
    <source>
        <dbReference type="Google" id="ProtNLM"/>
    </source>
</evidence>
<dbReference type="OrthoDB" id="6132398at2759"/>
<dbReference type="STRING" id="400727.A0A2T7NU64"/>